<dbReference type="OrthoDB" id="429851at2759"/>
<accession>A0A8J1TN36</accession>
<dbReference type="AlphaFoldDB" id="A0A8J1TN36"/>
<gene>
    <name evidence="1" type="ORF">OFUS_LOCUS1986</name>
</gene>
<proteinExistence type="predicted"/>
<dbReference type="InterPro" id="IPR042480">
    <property type="entry name" value="DISP3"/>
</dbReference>
<evidence type="ECO:0000313" key="2">
    <source>
        <dbReference type="Proteomes" id="UP000749559"/>
    </source>
</evidence>
<dbReference type="EMBL" id="CAIIXF020000001">
    <property type="protein sequence ID" value="CAH1774551.1"/>
    <property type="molecule type" value="Genomic_DNA"/>
</dbReference>
<protein>
    <submittedName>
        <fullName evidence="1">Uncharacterized protein</fullName>
    </submittedName>
</protein>
<reference evidence="1" key="1">
    <citation type="submission" date="2022-03" db="EMBL/GenBank/DDBJ databases">
        <authorList>
            <person name="Martin C."/>
        </authorList>
    </citation>
    <scope>NUCLEOTIDE SEQUENCE</scope>
</reference>
<dbReference type="GO" id="GO:0005737">
    <property type="term" value="C:cytoplasm"/>
    <property type="evidence" value="ECO:0007669"/>
    <property type="project" value="TreeGrafter"/>
</dbReference>
<dbReference type="PANTHER" id="PTHR46687:SF1">
    <property type="entry name" value="PROTEIN DISPATCHED HOMOLOG 3"/>
    <property type="match status" value="1"/>
</dbReference>
<feature type="non-terminal residue" evidence="1">
    <location>
        <position position="183"/>
    </location>
</feature>
<dbReference type="Proteomes" id="UP000749559">
    <property type="component" value="Unassembled WGS sequence"/>
</dbReference>
<keyword evidence="2" id="KW-1185">Reference proteome</keyword>
<name>A0A8J1TN36_OWEFU</name>
<evidence type="ECO:0000313" key="1">
    <source>
        <dbReference type="EMBL" id="CAH1774551.1"/>
    </source>
</evidence>
<comment type="caution">
    <text evidence="1">The sequence shown here is derived from an EMBL/GenBank/DDBJ whole genome shotgun (WGS) entry which is preliminary data.</text>
</comment>
<dbReference type="PANTHER" id="PTHR46687">
    <property type="entry name" value="PROTEIN DISPATCHED HOMOLOG 3"/>
    <property type="match status" value="1"/>
</dbReference>
<sequence>MYDPEFEKAFTMATLNVKALGELCKICKLLANNTKLTKPNTTQCLPHGNVIPAAMKIALKSVPECQHLPDNANVFKGRRLPAQSIGYINRTSNSVKWLAFAYESTTAKGLSYFEAYQKYQDWEKFIRQIKKDVLAPDSPLHNFFQTSEFWKTVMMEVVAVSSAIYGLVLSMIICVAAVAIFTG</sequence>
<organism evidence="1 2">
    <name type="scientific">Owenia fusiformis</name>
    <name type="common">Polychaete worm</name>
    <dbReference type="NCBI Taxonomy" id="6347"/>
    <lineage>
        <taxon>Eukaryota</taxon>
        <taxon>Metazoa</taxon>
        <taxon>Spiralia</taxon>
        <taxon>Lophotrochozoa</taxon>
        <taxon>Annelida</taxon>
        <taxon>Polychaeta</taxon>
        <taxon>Sedentaria</taxon>
        <taxon>Canalipalpata</taxon>
        <taxon>Sabellida</taxon>
        <taxon>Oweniida</taxon>
        <taxon>Oweniidae</taxon>
        <taxon>Owenia</taxon>
    </lineage>
</organism>